<gene>
    <name evidence="7" type="ORF">MSPICULIGERA_LOCUS25648</name>
</gene>
<evidence type="ECO:0000259" key="6">
    <source>
        <dbReference type="PROSITE" id="PS50262"/>
    </source>
</evidence>
<feature type="transmembrane region" description="Helical" evidence="5">
    <location>
        <begin position="17"/>
        <end position="35"/>
    </location>
</feature>
<dbReference type="AlphaFoldDB" id="A0AA36GCY3"/>
<evidence type="ECO:0000256" key="3">
    <source>
        <dbReference type="ARBA" id="ARBA00022989"/>
    </source>
</evidence>
<reference evidence="7" key="1">
    <citation type="submission" date="2023-06" db="EMBL/GenBank/DDBJ databases">
        <authorList>
            <person name="Delattre M."/>
        </authorList>
    </citation>
    <scope>NUCLEOTIDE SEQUENCE</scope>
    <source>
        <strain evidence="7">AF72</strain>
    </source>
</reference>
<dbReference type="Proteomes" id="UP001177023">
    <property type="component" value="Unassembled WGS sequence"/>
</dbReference>
<protein>
    <recommendedName>
        <fullName evidence="6">G-protein coupled receptors family 1 profile domain-containing protein</fullName>
    </recommendedName>
</protein>
<keyword evidence="4 5" id="KW-0472">Membrane</keyword>
<dbReference type="PANTHER" id="PTHR23013">
    <property type="entry name" value="SERPENTINE RECEPTOR"/>
    <property type="match status" value="1"/>
</dbReference>
<feature type="transmembrane region" description="Helical" evidence="5">
    <location>
        <begin position="203"/>
        <end position="222"/>
    </location>
</feature>
<dbReference type="Pfam" id="PF10328">
    <property type="entry name" value="7TM_GPCR_Srx"/>
    <property type="match status" value="1"/>
</dbReference>
<feature type="transmembrane region" description="Helical" evidence="5">
    <location>
        <begin position="407"/>
        <end position="426"/>
    </location>
</feature>
<evidence type="ECO:0000256" key="5">
    <source>
        <dbReference type="SAM" id="Phobius"/>
    </source>
</evidence>
<accession>A0AA36GCY3</accession>
<feature type="transmembrane region" description="Helical" evidence="5">
    <location>
        <begin position="56"/>
        <end position="75"/>
    </location>
</feature>
<comment type="subcellular location">
    <subcellularLocation>
        <location evidence="1">Membrane</location>
    </subcellularLocation>
</comment>
<sequence length="484" mass="55053">MADEESLPVEVLRSDDYLAGGILFIIAFLNVFINFRNLVFYRSSALTISYFIRARAICNFSVAIVYIVYVIPVILRGSANEYGRVVDIVAAYSGSLAYTYILVLEPSVAANRLVAISPLARRCFNWSDIDAIPRCHSPIMPLPSTIQFVVFFIDAVVNTSLEVPESRMLNFLYYSVDWLTLHTIDGLIIWAFRIDAPKTTRQIFVHIGLLNIAINLRCLFFYRTCALTIAIFIVARAICNLLVALVYLAYVVPVILIGSIDKFGVVFDVLAAYLGSLAYTFILVLEPIVATNRFVAIARPTLYRRIFGIKSAKRWLFLVLLGAILTLSPDIFRPACPYYYDYEWLAWGYPIDECGETSSFYSFLLPAYICSAVTFLLNLATCFQIGWYRYVSKNESAFKKSRVHLRFFVQSSIQFVVFFVDAVVNTSLDVPESRMINFLYYSVDWLTLHTIDGFIIWAFRVQTPKPSPQAFVHVSQSISISLRR</sequence>
<organism evidence="7 8">
    <name type="scientific">Mesorhabditis spiculigera</name>
    <dbReference type="NCBI Taxonomy" id="96644"/>
    <lineage>
        <taxon>Eukaryota</taxon>
        <taxon>Metazoa</taxon>
        <taxon>Ecdysozoa</taxon>
        <taxon>Nematoda</taxon>
        <taxon>Chromadorea</taxon>
        <taxon>Rhabditida</taxon>
        <taxon>Rhabditina</taxon>
        <taxon>Rhabditomorpha</taxon>
        <taxon>Rhabditoidea</taxon>
        <taxon>Rhabditidae</taxon>
        <taxon>Mesorhabditinae</taxon>
        <taxon>Mesorhabditis</taxon>
    </lineage>
</organism>
<evidence type="ECO:0000256" key="4">
    <source>
        <dbReference type="ARBA" id="ARBA00023136"/>
    </source>
</evidence>
<evidence type="ECO:0000256" key="1">
    <source>
        <dbReference type="ARBA" id="ARBA00004370"/>
    </source>
</evidence>
<proteinExistence type="predicted"/>
<feature type="transmembrane region" description="Helical" evidence="5">
    <location>
        <begin position="171"/>
        <end position="191"/>
    </location>
</feature>
<feature type="transmembrane region" description="Helical" evidence="5">
    <location>
        <begin position="229"/>
        <end position="250"/>
    </location>
</feature>
<dbReference type="CDD" id="cd00637">
    <property type="entry name" value="7tm_classA_rhodopsin-like"/>
    <property type="match status" value="1"/>
</dbReference>
<comment type="caution">
    <text evidence="7">The sequence shown here is derived from an EMBL/GenBank/DDBJ whole genome shotgun (WGS) entry which is preliminary data.</text>
</comment>
<dbReference type="InterPro" id="IPR017452">
    <property type="entry name" value="GPCR_Rhodpsn_7TM"/>
</dbReference>
<keyword evidence="3 5" id="KW-1133">Transmembrane helix</keyword>
<feature type="non-terminal residue" evidence="7">
    <location>
        <position position="484"/>
    </location>
</feature>
<dbReference type="SUPFAM" id="SSF81321">
    <property type="entry name" value="Family A G protein-coupled receptor-like"/>
    <property type="match status" value="1"/>
</dbReference>
<dbReference type="PANTHER" id="PTHR23013:SF27">
    <property type="entry name" value="G-PROTEIN COUPLED RECEPTORS FAMILY 1 PROFILE DOMAIN-CONTAINING PROTEIN"/>
    <property type="match status" value="1"/>
</dbReference>
<name>A0AA36GCY3_9BILA</name>
<feature type="transmembrane region" description="Helical" evidence="5">
    <location>
        <begin position="360"/>
        <end position="386"/>
    </location>
</feature>
<dbReference type="GO" id="GO:0016020">
    <property type="term" value="C:membrane"/>
    <property type="evidence" value="ECO:0007669"/>
    <property type="project" value="UniProtKB-SubCell"/>
</dbReference>
<dbReference type="InterPro" id="IPR019430">
    <property type="entry name" value="7TM_GPCR_serpentine_rcpt_Srx"/>
</dbReference>
<dbReference type="PROSITE" id="PS50262">
    <property type="entry name" value="G_PROTEIN_RECEP_F1_2"/>
    <property type="match status" value="1"/>
</dbReference>
<keyword evidence="2 5" id="KW-0812">Transmembrane</keyword>
<evidence type="ECO:0000313" key="8">
    <source>
        <dbReference type="Proteomes" id="UP001177023"/>
    </source>
</evidence>
<feature type="transmembrane region" description="Helical" evidence="5">
    <location>
        <begin position="270"/>
        <end position="295"/>
    </location>
</feature>
<keyword evidence="8" id="KW-1185">Reference proteome</keyword>
<feature type="transmembrane region" description="Helical" evidence="5">
    <location>
        <begin position="438"/>
        <end position="459"/>
    </location>
</feature>
<evidence type="ECO:0000313" key="7">
    <source>
        <dbReference type="EMBL" id="CAJ0587693.1"/>
    </source>
</evidence>
<feature type="transmembrane region" description="Helical" evidence="5">
    <location>
        <begin position="315"/>
        <end position="340"/>
    </location>
</feature>
<dbReference type="Gene3D" id="1.20.1070.10">
    <property type="entry name" value="Rhodopsin 7-helix transmembrane proteins"/>
    <property type="match status" value="1"/>
</dbReference>
<evidence type="ECO:0000256" key="2">
    <source>
        <dbReference type="ARBA" id="ARBA00022692"/>
    </source>
</evidence>
<feature type="domain" description="G-protein coupled receptors family 1 profile" evidence="6">
    <location>
        <begin position="210"/>
        <end position="327"/>
    </location>
</feature>
<dbReference type="EMBL" id="CATQJA010002710">
    <property type="protein sequence ID" value="CAJ0587693.1"/>
    <property type="molecule type" value="Genomic_DNA"/>
</dbReference>